<reference evidence="1 2" key="1">
    <citation type="submission" date="2019-08" db="EMBL/GenBank/DDBJ databases">
        <title>Bradyrhizobium hipponensis sp. nov., a rhizobium isolated from a Lupinus angustifolius root nodule in Tunisia.</title>
        <authorList>
            <person name="Off K."/>
            <person name="Rejili M."/>
            <person name="Mars M."/>
            <person name="Brachmann A."/>
            <person name="Marin M."/>
        </authorList>
    </citation>
    <scope>NUCLEOTIDE SEQUENCE [LARGE SCALE GENOMIC DNA]</scope>
    <source>
        <strain evidence="1 2">CTAW11</strain>
    </source>
</reference>
<proteinExistence type="predicted"/>
<dbReference type="OrthoDB" id="7060209at2"/>
<evidence type="ECO:0000313" key="2">
    <source>
        <dbReference type="Proteomes" id="UP000324853"/>
    </source>
</evidence>
<accession>A0A5S4WGZ0</accession>
<dbReference type="EMBL" id="VSSR01000041">
    <property type="protein sequence ID" value="TYL80823.1"/>
    <property type="molecule type" value="Genomic_DNA"/>
</dbReference>
<dbReference type="Proteomes" id="UP000324853">
    <property type="component" value="Unassembled WGS sequence"/>
</dbReference>
<comment type="caution">
    <text evidence="1">The sequence shown here is derived from an EMBL/GenBank/DDBJ whole genome shotgun (WGS) entry which is preliminary data.</text>
</comment>
<dbReference type="AlphaFoldDB" id="A0A5S4WGZ0"/>
<evidence type="ECO:0000313" key="1">
    <source>
        <dbReference type="EMBL" id="TYL80823.1"/>
    </source>
</evidence>
<protein>
    <recommendedName>
        <fullName evidence="3">SIR2-like domain-containing protein</fullName>
    </recommendedName>
</protein>
<gene>
    <name evidence="1" type="ORF">FXB38_24275</name>
</gene>
<organism evidence="1 2">
    <name type="scientific">Bradyrhizobium cytisi</name>
    <dbReference type="NCBI Taxonomy" id="515489"/>
    <lineage>
        <taxon>Bacteria</taxon>
        <taxon>Pseudomonadati</taxon>
        <taxon>Pseudomonadota</taxon>
        <taxon>Alphaproteobacteria</taxon>
        <taxon>Hyphomicrobiales</taxon>
        <taxon>Nitrobacteraceae</taxon>
        <taxon>Bradyrhizobium</taxon>
    </lineage>
</organism>
<sequence length="314" mass="35413">MRNVNLSFLGGTVITTPTVFLLGAGASYPYGLPLGSELKSQILDRYANDTGGHTVHLTNTTSFGRTDIDRFIGALRYSGLLSVDAFLERRPEFMEIGKAMMGIELLHAEVHERLWQEKENWLTYLYSQMIGNTLEEFADNKVAFVTFNYDRCVEHFFFTSLKNSFGRSDDETAAIAKKISVVHLHGKLGHLPWEGTKSPIDFGDNQIDVRKMKILINEIKVVHEDHTLDGRDIEFAMAQVMLTQARRVYLLGFGFGARNVQRIKLDALTPHAFCGTAYGLTDKEISDCKSLAGGRVLLLREPCLAFMRQYVDFN</sequence>
<evidence type="ECO:0008006" key="3">
    <source>
        <dbReference type="Google" id="ProtNLM"/>
    </source>
</evidence>
<dbReference type="RefSeq" id="WP_148753478.1">
    <property type="nucleotide sequence ID" value="NZ_VSSR01000041.1"/>
</dbReference>
<name>A0A5S4WGZ0_9BRAD</name>
<keyword evidence="2" id="KW-1185">Reference proteome</keyword>